<dbReference type="AlphaFoldDB" id="A0A402D1P2"/>
<dbReference type="GO" id="GO:0005829">
    <property type="term" value="C:cytosol"/>
    <property type="evidence" value="ECO:0007669"/>
    <property type="project" value="TreeGrafter"/>
</dbReference>
<evidence type="ECO:0000256" key="3">
    <source>
        <dbReference type="ARBA" id="ARBA00023125"/>
    </source>
</evidence>
<dbReference type="SUPFAM" id="SSF53850">
    <property type="entry name" value="Periplasmic binding protein-like II"/>
    <property type="match status" value="1"/>
</dbReference>
<keyword evidence="4" id="KW-0804">Transcription</keyword>
<dbReference type="Proteomes" id="UP000287394">
    <property type="component" value="Chromosome"/>
</dbReference>
<organism evidence="5 6">
    <name type="scientific">Capsulimonas corticalis</name>
    <dbReference type="NCBI Taxonomy" id="2219043"/>
    <lineage>
        <taxon>Bacteria</taxon>
        <taxon>Bacillati</taxon>
        <taxon>Armatimonadota</taxon>
        <taxon>Armatimonadia</taxon>
        <taxon>Capsulimonadales</taxon>
        <taxon>Capsulimonadaceae</taxon>
        <taxon>Capsulimonas</taxon>
    </lineage>
</organism>
<dbReference type="FunFam" id="1.10.10.10:FF:000001">
    <property type="entry name" value="LysR family transcriptional regulator"/>
    <property type="match status" value="1"/>
</dbReference>
<dbReference type="PANTHER" id="PTHR30419:SF24">
    <property type="entry name" value="HTH-TYPE TRANSCRIPTIONAL REGULATOR CZCR"/>
    <property type="match status" value="1"/>
</dbReference>
<comment type="similarity">
    <text evidence="1">Belongs to the LysR transcriptional regulatory family.</text>
</comment>
<protein>
    <submittedName>
        <fullName evidence="5">HTH-type transcriptional regulator YvbU</fullName>
    </submittedName>
</protein>
<dbReference type="InterPro" id="IPR036390">
    <property type="entry name" value="WH_DNA-bd_sf"/>
</dbReference>
<evidence type="ECO:0000256" key="1">
    <source>
        <dbReference type="ARBA" id="ARBA00009437"/>
    </source>
</evidence>
<reference evidence="5 6" key="1">
    <citation type="journal article" date="2019" name="Int. J. Syst. Evol. Microbiol.">
        <title>Capsulimonas corticalis gen. nov., sp. nov., an aerobic capsulated bacterium, of a novel bacterial order, Capsulimonadales ord. nov., of the class Armatimonadia of the phylum Armatimonadetes.</title>
        <authorList>
            <person name="Li J."/>
            <person name="Kudo C."/>
            <person name="Tonouchi A."/>
        </authorList>
    </citation>
    <scope>NUCLEOTIDE SEQUENCE [LARGE SCALE GENOMIC DNA]</scope>
    <source>
        <strain evidence="5 6">AX-7</strain>
    </source>
</reference>
<keyword evidence="2" id="KW-0805">Transcription regulation</keyword>
<sequence>MNLSQLELLVAVVETGNFSDAADKIGLTQSAVSHGLAKLETELGVTLIERGRRGVSLTGAGQEVLVHTREALVSLEAIRQAAAASRGVSAGRMRLGAAYPLSARLLVGILGEFQRQYPDVDLVYFEGTAREVEEWVAGSVVDVGIVLHPTPNAESRLLVEDEICVVFPADHRFRRLEMVSAEELVREPLIIPKSGFKLVTETLRKLGEGDARLRFQYTVSDPRTIFLMAREGLGVAFMPRTTLPDDLDGLMCLPMDPPFHFRVGLGVRSWETATPVAKLFTQTAEAWAASHGFLPHGRPK</sequence>
<dbReference type="FunCoup" id="A0A402D1P2">
    <property type="interactions" value="31"/>
</dbReference>
<dbReference type="PANTHER" id="PTHR30419">
    <property type="entry name" value="HTH-TYPE TRANSCRIPTIONAL REGULATOR YBHD"/>
    <property type="match status" value="1"/>
</dbReference>
<dbReference type="EMBL" id="AP025739">
    <property type="protein sequence ID" value="BDI28691.1"/>
    <property type="molecule type" value="Genomic_DNA"/>
</dbReference>
<dbReference type="RefSeq" id="WP_165864464.1">
    <property type="nucleotide sequence ID" value="NZ_AP025739.1"/>
</dbReference>
<dbReference type="Gene3D" id="3.40.190.10">
    <property type="entry name" value="Periplasmic binding protein-like II"/>
    <property type="match status" value="2"/>
</dbReference>
<dbReference type="PROSITE" id="PS50931">
    <property type="entry name" value="HTH_LYSR"/>
    <property type="match status" value="1"/>
</dbReference>
<dbReference type="InterPro" id="IPR005119">
    <property type="entry name" value="LysR_subst-bd"/>
</dbReference>
<gene>
    <name evidence="5" type="primary">yvbU</name>
    <name evidence="5" type="ORF">CCAX7_007420</name>
</gene>
<dbReference type="Gene3D" id="1.10.10.10">
    <property type="entry name" value="Winged helix-like DNA-binding domain superfamily/Winged helix DNA-binding domain"/>
    <property type="match status" value="1"/>
</dbReference>
<dbReference type="SUPFAM" id="SSF46785">
    <property type="entry name" value="Winged helix' DNA-binding domain"/>
    <property type="match status" value="1"/>
</dbReference>
<evidence type="ECO:0000256" key="4">
    <source>
        <dbReference type="ARBA" id="ARBA00023163"/>
    </source>
</evidence>
<keyword evidence="3" id="KW-0238">DNA-binding</keyword>
<name>A0A402D1P2_9BACT</name>
<proteinExistence type="inferred from homology"/>
<dbReference type="InterPro" id="IPR050950">
    <property type="entry name" value="HTH-type_LysR_regulators"/>
</dbReference>
<dbReference type="Pfam" id="PF03466">
    <property type="entry name" value="LysR_substrate"/>
    <property type="match status" value="1"/>
</dbReference>
<evidence type="ECO:0000256" key="2">
    <source>
        <dbReference type="ARBA" id="ARBA00023015"/>
    </source>
</evidence>
<dbReference type="KEGG" id="ccot:CCAX7_007420"/>
<dbReference type="PRINTS" id="PR00039">
    <property type="entry name" value="HTHLYSR"/>
</dbReference>
<dbReference type="InterPro" id="IPR036388">
    <property type="entry name" value="WH-like_DNA-bd_sf"/>
</dbReference>
<dbReference type="Pfam" id="PF00126">
    <property type="entry name" value="HTH_1"/>
    <property type="match status" value="1"/>
</dbReference>
<dbReference type="InterPro" id="IPR000847">
    <property type="entry name" value="LysR_HTH_N"/>
</dbReference>
<evidence type="ECO:0000313" key="5">
    <source>
        <dbReference type="EMBL" id="BDI28691.1"/>
    </source>
</evidence>
<keyword evidence="6" id="KW-1185">Reference proteome</keyword>
<dbReference type="CDD" id="cd05466">
    <property type="entry name" value="PBP2_LTTR_substrate"/>
    <property type="match status" value="1"/>
</dbReference>
<accession>A0A402D1P2</accession>
<dbReference type="GO" id="GO:0003700">
    <property type="term" value="F:DNA-binding transcription factor activity"/>
    <property type="evidence" value="ECO:0007669"/>
    <property type="project" value="InterPro"/>
</dbReference>
<dbReference type="GO" id="GO:0003677">
    <property type="term" value="F:DNA binding"/>
    <property type="evidence" value="ECO:0007669"/>
    <property type="project" value="UniProtKB-KW"/>
</dbReference>
<evidence type="ECO:0000313" key="6">
    <source>
        <dbReference type="Proteomes" id="UP000287394"/>
    </source>
</evidence>